<dbReference type="EMBL" id="CP001804">
    <property type="protein sequence ID" value="ACY19254.1"/>
    <property type="molecule type" value="Genomic_DNA"/>
</dbReference>
<keyword evidence="2" id="KW-1185">Reference proteome</keyword>
<accession>D0LUD1</accession>
<reference evidence="1 2" key="1">
    <citation type="journal article" date="2010" name="Stand. Genomic Sci.">
        <title>Complete genome sequence of Haliangium ochraceum type strain (SMP-2).</title>
        <authorList>
            <consortium name="US DOE Joint Genome Institute (JGI-PGF)"/>
            <person name="Ivanova N."/>
            <person name="Daum C."/>
            <person name="Lang E."/>
            <person name="Abt B."/>
            <person name="Kopitz M."/>
            <person name="Saunders E."/>
            <person name="Lapidus A."/>
            <person name="Lucas S."/>
            <person name="Glavina Del Rio T."/>
            <person name="Nolan M."/>
            <person name="Tice H."/>
            <person name="Copeland A."/>
            <person name="Cheng J.F."/>
            <person name="Chen F."/>
            <person name="Bruce D."/>
            <person name="Goodwin L."/>
            <person name="Pitluck S."/>
            <person name="Mavromatis K."/>
            <person name="Pati A."/>
            <person name="Mikhailova N."/>
            <person name="Chen A."/>
            <person name="Palaniappan K."/>
            <person name="Land M."/>
            <person name="Hauser L."/>
            <person name="Chang Y.J."/>
            <person name="Jeffries C.D."/>
            <person name="Detter J.C."/>
            <person name="Brettin T."/>
            <person name="Rohde M."/>
            <person name="Goker M."/>
            <person name="Bristow J."/>
            <person name="Markowitz V."/>
            <person name="Eisen J.A."/>
            <person name="Hugenholtz P."/>
            <person name="Kyrpides N.C."/>
            <person name="Klenk H.P."/>
        </authorList>
    </citation>
    <scope>NUCLEOTIDE SEQUENCE [LARGE SCALE GENOMIC DNA]</scope>
    <source>
        <strain evidence="2">DSM 14365 / CIP 107738 / JCM 11303 / AJ 13395 / SMP-2</strain>
    </source>
</reference>
<dbReference type="RefSeq" id="WP_012831846.1">
    <property type="nucleotide sequence ID" value="NC_013440.1"/>
</dbReference>
<proteinExistence type="predicted"/>
<dbReference type="Proteomes" id="UP000001880">
    <property type="component" value="Chromosome"/>
</dbReference>
<organism evidence="1 2">
    <name type="scientific">Haliangium ochraceum (strain DSM 14365 / JCM 11303 / SMP-2)</name>
    <dbReference type="NCBI Taxonomy" id="502025"/>
    <lineage>
        <taxon>Bacteria</taxon>
        <taxon>Pseudomonadati</taxon>
        <taxon>Myxococcota</taxon>
        <taxon>Polyangia</taxon>
        <taxon>Haliangiales</taxon>
        <taxon>Kofleriaceae</taxon>
        <taxon>Haliangium</taxon>
    </lineage>
</organism>
<gene>
    <name evidence="1" type="ordered locus">Hoch_6790</name>
</gene>
<sequence length="211" mass="23702">MKLTVLPFRPGDTPATLDHVAELLVAALPERDRKTALNLLVNRILPVKLAGIEVHPKPDRLASIVHRDLARTLSGKPPNMRLHALQVAALEADILAIGRDALHIAIARYLVDTNADPGNELLMPWIKPEVEELRTCSVDVLARRAEARIRSLRAWQDRVRGEYPAEWARARERYIQVRGWLVAAETGEFEGVTGNLDDFLRDAQARERRGP</sequence>
<evidence type="ECO:0000313" key="2">
    <source>
        <dbReference type="Proteomes" id="UP000001880"/>
    </source>
</evidence>
<protein>
    <submittedName>
        <fullName evidence="1">Uncharacterized protein</fullName>
    </submittedName>
</protein>
<dbReference type="KEGG" id="hoh:Hoch_6790"/>
<name>D0LUD1_HALO1</name>
<dbReference type="HOGENOM" id="CLU_1303455_0_0_7"/>
<dbReference type="AlphaFoldDB" id="D0LUD1"/>
<evidence type="ECO:0000313" key="1">
    <source>
        <dbReference type="EMBL" id="ACY19254.1"/>
    </source>
</evidence>